<dbReference type="KEGG" id="cbk:CLL_A2264"/>
<gene>
    <name evidence="1" type="ordered locus">CLL_A2264</name>
</gene>
<evidence type="ECO:0000313" key="1">
    <source>
        <dbReference type="EMBL" id="ACD22354.1"/>
    </source>
</evidence>
<organism evidence="1">
    <name type="scientific">Clostridium botulinum (strain Eklund 17B / Type B)</name>
    <dbReference type="NCBI Taxonomy" id="935198"/>
    <lineage>
        <taxon>Bacteria</taxon>
        <taxon>Bacillati</taxon>
        <taxon>Bacillota</taxon>
        <taxon>Clostridia</taxon>
        <taxon>Eubacteriales</taxon>
        <taxon>Clostridiaceae</taxon>
        <taxon>Clostridium</taxon>
    </lineage>
</organism>
<dbReference type="EMBL" id="CP001056">
    <property type="protein sequence ID" value="ACD22354.1"/>
    <property type="molecule type" value="Genomic_DNA"/>
</dbReference>
<evidence type="ECO:0008006" key="2">
    <source>
        <dbReference type="Google" id="ProtNLM"/>
    </source>
</evidence>
<reference evidence="1" key="1">
    <citation type="submission" date="2009-06" db="EMBL/GenBank/DDBJ databases">
        <authorList>
            <consortium name="US DOE Joint Genome Institute (JGI-PGF)"/>
            <person name="Lucas S."/>
            <person name="Copeland A."/>
            <person name="Lapidus A."/>
            <person name="Glavina del Rio T."/>
            <person name="Dalin E."/>
            <person name="Tice H."/>
            <person name="Bruce D."/>
            <person name="Goodwin L."/>
            <person name="Pitluck S."/>
            <person name="Kyrpides N."/>
            <person name="Mavromatis K."/>
            <person name="Ivanova N."/>
            <person name="Saunders E."/>
            <person name="Brettin T."/>
            <person name="Detter J.C."/>
            <person name="Han C."/>
            <person name="Larimer F."/>
            <person name="Land M."/>
            <person name="Hauser L."/>
            <person name="Markowitz V."/>
            <person name="Cheng J.-F."/>
            <person name="Hugenholtz P."/>
            <person name="Woyke T."/>
            <person name="Wu D."/>
            <person name="Gronow S."/>
            <person name="Klenk H.-P."/>
            <person name="Eisen J.A."/>
        </authorList>
    </citation>
    <scope>NUCLEOTIDE SEQUENCE</scope>
    <source>
        <strain evidence="1">Eklund 17B</strain>
    </source>
</reference>
<name>B2TRS6_CLOBB</name>
<dbReference type="AlphaFoldDB" id="B2TRS6"/>
<proteinExistence type="predicted"/>
<dbReference type="HOGENOM" id="CLU_170872_0_0_9"/>
<accession>B2TRS6</accession>
<sequence length="105" mass="12354">MNTYQKVICDKCQHEFNLGEKNVKKHWINKDKQIEETYFICPKCKHKYVISITDADVRNIIKSCKGIESEIRKLSDSVTNLLKNRDAILSVAKKKSLELEKQWIQ</sequence>
<reference evidence="1" key="2">
    <citation type="submission" date="2009-08" db="EMBL/GenBank/DDBJ databases">
        <authorList>
            <person name="Shrivastava S."/>
            <person name="Brinkac L.M."/>
            <person name="Dodson R.J."/>
            <person name="Harkins D.M."/>
            <person name="Durkin A.S."/>
            <person name="Sutton G."/>
        </authorList>
    </citation>
    <scope>NUCLEOTIDE SEQUENCE</scope>
    <source>
        <strain evidence="1">Eklund 17B</strain>
    </source>
</reference>
<protein>
    <recommendedName>
        <fullName evidence="2">Transglycosylase</fullName>
    </recommendedName>
</protein>